<dbReference type="AlphaFoldDB" id="A0A427AR69"/>
<dbReference type="Pfam" id="PF12056">
    <property type="entry name" value="DUF3537"/>
    <property type="match status" value="1"/>
</dbReference>
<keyword evidence="1" id="KW-0812">Transmembrane</keyword>
<dbReference type="PANTHER" id="PTHR31963">
    <property type="entry name" value="RAS GUANINE NUCLEOTIDE EXCHANGE FACTOR K"/>
    <property type="match status" value="1"/>
</dbReference>
<keyword evidence="1" id="KW-0472">Membrane</keyword>
<dbReference type="EMBL" id="AMZH03001614">
    <property type="protein sequence ID" value="RRT78683.1"/>
    <property type="molecule type" value="Genomic_DNA"/>
</dbReference>
<proteinExistence type="predicted"/>
<evidence type="ECO:0000256" key="1">
    <source>
        <dbReference type="SAM" id="Phobius"/>
    </source>
</evidence>
<sequence>MAGEGGVAEATTNSNTEPLLPINALYTCSLSYFNNELRRFRSYLRWICIDQSDVMHTMVSRSIFVLVGVFVPTTSYFVLSYAPTRDTYDEKVV</sequence>
<dbReference type="Proteomes" id="UP000287651">
    <property type="component" value="Unassembled WGS sequence"/>
</dbReference>
<reference evidence="2 3" key="1">
    <citation type="journal article" date="2014" name="Agronomy (Basel)">
        <title>A Draft Genome Sequence for Ensete ventricosum, the Drought-Tolerant Tree Against Hunger.</title>
        <authorList>
            <person name="Harrison J."/>
            <person name="Moore K.A."/>
            <person name="Paszkiewicz K."/>
            <person name="Jones T."/>
            <person name="Grant M."/>
            <person name="Ambacheew D."/>
            <person name="Muzemil S."/>
            <person name="Studholme D.J."/>
        </authorList>
    </citation>
    <scope>NUCLEOTIDE SEQUENCE [LARGE SCALE GENOMIC DNA]</scope>
</reference>
<feature type="transmembrane region" description="Helical" evidence="1">
    <location>
        <begin position="63"/>
        <end position="82"/>
    </location>
</feature>
<evidence type="ECO:0000313" key="2">
    <source>
        <dbReference type="EMBL" id="RRT78683.1"/>
    </source>
</evidence>
<organism evidence="2 3">
    <name type="scientific">Ensete ventricosum</name>
    <name type="common">Abyssinian banana</name>
    <name type="synonym">Musa ensete</name>
    <dbReference type="NCBI Taxonomy" id="4639"/>
    <lineage>
        <taxon>Eukaryota</taxon>
        <taxon>Viridiplantae</taxon>
        <taxon>Streptophyta</taxon>
        <taxon>Embryophyta</taxon>
        <taxon>Tracheophyta</taxon>
        <taxon>Spermatophyta</taxon>
        <taxon>Magnoliopsida</taxon>
        <taxon>Liliopsida</taxon>
        <taxon>Zingiberales</taxon>
        <taxon>Musaceae</taxon>
        <taxon>Ensete</taxon>
    </lineage>
</organism>
<name>A0A427AR69_ENSVE</name>
<accession>A0A427AR69</accession>
<protein>
    <submittedName>
        <fullName evidence="2">Uncharacterized protein</fullName>
    </submittedName>
</protein>
<evidence type="ECO:0000313" key="3">
    <source>
        <dbReference type="Proteomes" id="UP000287651"/>
    </source>
</evidence>
<dbReference type="PANTHER" id="PTHR31963:SF29">
    <property type="entry name" value="OS02G0566400 PROTEIN"/>
    <property type="match status" value="1"/>
</dbReference>
<keyword evidence="1" id="KW-1133">Transmembrane helix</keyword>
<comment type="caution">
    <text evidence="2">The sequence shown here is derived from an EMBL/GenBank/DDBJ whole genome shotgun (WGS) entry which is preliminary data.</text>
</comment>
<gene>
    <name evidence="2" type="ORF">B296_00011618</name>
</gene>
<dbReference type="InterPro" id="IPR021924">
    <property type="entry name" value="DUF3537"/>
</dbReference>